<dbReference type="AlphaFoldDB" id="A0A365Y947"/>
<dbReference type="InterPro" id="IPR036271">
    <property type="entry name" value="Tet_transcr_reg_TetR-rel_C_sf"/>
</dbReference>
<dbReference type="InterPro" id="IPR009057">
    <property type="entry name" value="Homeodomain-like_sf"/>
</dbReference>
<dbReference type="EMBL" id="POAF01000009">
    <property type="protein sequence ID" value="RBL99204.1"/>
    <property type="molecule type" value="Genomic_DNA"/>
</dbReference>
<name>A0A365Y947_9MICC</name>
<dbReference type="Proteomes" id="UP000252167">
    <property type="component" value="Unassembled WGS sequence"/>
</dbReference>
<reference evidence="7 8" key="1">
    <citation type="submission" date="2018-01" db="EMBL/GenBank/DDBJ databases">
        <title>Glutamicibacter soli strain NHPC-3 Whole genome sequence and assembly.</title>
        <authorList>
            <person name="Choudhury P."/>
            <person name="Gupta D."/>
            <person name="Sengupta K."/>
            <person name="Jawed A."/>
            <person name="Sultana N."/>
            <person name="Saha P."/>
        </authorList>
    </citation>
    <scope>NUCLEOTIDE SEQUENCE [LARGE SCALE GENOMIC DNA]</scope>
    <source>
        <strain evidence="7 8">NHPC-3</strain>
    </source>
</reference>
<keyword evidence="1" id="KW-0805">Transcription regulation</keyword>
<feature type="domain" description="HTH tetR-type" evidence="5">
    <location>
        <begin position="6"/>
        <end position="66"/>
    </location>
</feature>
<accession>A0A365Y947</accession>
<evidence type="ECO:0000256" key="4">
    <source>
        <dbReference type="PROSITE-ProRule" id="PRU00335"/>
    </source>
</evidence>
<dbReference type="Proteomes" id="UP000477543">
    <property type="component" value="Unassembled WGS sequence"/>
</dbReference>
<evidence type="ECO:0000256" key="2">
    <source>
        <dbReference type="ARBA" id="ARBA00023125"/>
    </source>
</evidence>
<sequence length="194" mass="20822">MARTLAFDRAEAVRRARSVFWSRGYESASVPELEAATGLSRSSIYNSFGSKRGLFDAAVDSYLEEVVRPRLADLAGTAVSAHALDEYLAATQEIFQKPESLPAANGCLLINSANAPIARDEHVSEAISAYRAELHAAFSRGLRAAAPGLDEQRHELLAEAVTGLVVAAFALVRISPVEAARLIESARQLAQTRA</sequence>
<dbReference type="EMBL" id="WYDN01000021">
    <property type="protein sequence ID" value="NAZ17649.1"/>
    <property type="molecule type" value="Genomic_DNA"/>
</dbReference>
<keyword evidence="8" id="KW-1185">Reference proteome</keyword>
<organism evidence="7 8">
    <name type="scientific">Glutamicibacter soli</name>
    <dbReference type="NCBI Taxonomy" id="453836"/>
    <lineage>
        <taxon>Bacteria</taxon>
        <taxon>Bacillati</taxon>
        <taxon>Actinomycetota</taxon>
        <taxon>Actinomycetes</taxon>
        <taxon>Micrococcales</taxon>
        <taxon>Micrococcaceae</taxon>
        <taxon>Glutamicibacter</taxon>
    </lineage>
</organism>
<evidence type="ECO:0000256" key="3">
    <source>
        <dbReference type="ARBA" id="ARBA00023163"/>
    </source>
</evidence>
<dbReference type="GO" id="GO:0003677">
    <property type="term" value="F:DNA binding"/>
    <property type="evidence" value="ECO:0007669"/>
    <property type="project" value="UniProtKB-UniRule"/>
</dbReference>
<dbReference type="PROSITE" id="PS50977">
    <property type="entry name" value="HTH_TETR_2"/>
    <property type="match status" value="1"/>
</dbReference>
<evidence type="ECO:0000313" key="6">
    <source>
        <dbReference type="EMBL" id="NAZ17649.1"/>
    </source>
</evidence>
<proteinExistence type="predicted"/>
<dbReference type="PANTHER" id="PTHR47506">
    <property type="entry name" value="TRANSCRIPTIONAL REGULATORY PROTEIN"/>
    <property type="match status" value="1"/>
</dbReference>
<dbReference type="PANTHER" id="PTHR47506:SF1">
    <property type="entry name" value="HTH-TYPE TRANSCRIPTIONAL REGULATOR YJDC"/>
    <property type="match status" value="1"/>
</dbReference>
<dbReference type="SUPFAM" id="SSF46689">
    <property type="entry name" value="Homeodomain-like"/>
    <property type="match status" value="1"/>
</dbReference>
<keyword evidence="3" id="KW-0804">Transcription</keyword>
<feature type="DNA-binding region" description="H-T-H motif" evidence="4">
    <location>
        <begin position="29"/>
        <end position="48"/>
    </location>
</feature>
<evidence type="ECO:0000313" key="8">
    <source>
        <dbReference type="Proteomes" id="UP000252167"/>
    </source>
</evidence>
<comment type="caution">
    <text evidence="7">The sequence shown here is derived from an EMBL/GenBank/DDBJ whole genome shotgun (WGS) entry which is preliminary data.</text>
</comment>
<evidence type="ECO:0000256" key="1">
    <source>
        <dbReference type="ARBA" id="ARBA00023015"/>
    </source>
</evidence>
<gene>
    <name evidence="7" type="ORF">C1H84_16070</name>
    <name evidence="6" type="ORF">GT020_16510</name>
</gene>
<dbReference type="SUPFAM" id="SSF48498">
    <property type="entry name" value="Tetracyclin repressor-like, C-terminal domain"/>
    <property type="match status" value="1"/>
</dbReference>
<dbReference type="Gene3D" id="1.10.357.10">
    <property type="entry name" value="Tetracycline Repressor, domain 2"/>
    <property type="match status" value="1"/>
</dbReference>
<protein>
    <submittedName>
        <fullName evidence="6">TetR family transcriptional regulator</fullName>
    </submittedName>
    <submittedName>
        <fullName evidence="7">TetR/AcrR family transcriptional regulator</fullName>
    </submittedName>
</protein>
<evidence type="ECO:0000313" key="9">
    <source>
        <dbReference type="Proteomes" id="UP000477543"/>
    </source>
</evidence>
<keyword evidence="2 4" id="KW-0238">DNA-binding</keyword>
<dbReference type="InterPro" id="IPR001647">
    <property type="entry name" value="HTH_TetR"/>
</dbReference>
<evidence type="ECO:0000313" key="7">
    <source>
        <dbReference type="EMBL" id="RBL99204.1"/>
    </source>
</evidence>
<dbReference type="RefSeq" id="WP_053798004.1">
    <property type="nucleotide sequence ID" value="NZ_CM125969.1"/>
</dbReference>
<dbReference type="Pfam" id="PF00440">
    <property type="entry name" value="TetR_N"/>
    <property type="match status" value="1"/>
</dbReference>
<evidence type="ECO:0000259" key="5">
    <source>
        <dbReference type="PROSITE" id="PS50977"/>
    </source>
</evidence>
<reference evidence="6 9" key="2">
    <citation type="submission" date="2020-01" db="EMBL/GenBank/DDBJ databases">
        <title>Glutamicibacter soli M275.</title>
        <authorList>
            <person name="Meng X."/>
        </authorList>
    </citation>
    <scope>NUCLEOTIDE SEQUENCE [LARGE SCALE GENOMIC DNA]</scope>
    <source>
        <strain evidence="6 9">M275</strain>
    </source>
</reference>